<comment type="caution">
    <text evidence="1">The sequence shown here is derived from an EMBL/GenBank/DDBJ whole genome shotgun (WGS) entry which is preliminary data.</text>
</comment>
<sequence length="175" mass="20685">MSNNANQNQSNERKIYLKDLHQWVSVSKTDYNNYYRDINAYRRRQQEHGRCVCPANKRYLCDMDCWTCRFHKAGDELSLDYTVTDDDGNEKSWLDDLADDTPGAQSILEDRELLDTLIYKLDELDPDGRRICELLLQEKSEREIASIMGITRQSTINYKKKKAFDALRELLRDYI</sequence>
<evidence type="ECO:0008006" key="3">
    <source>
        <dbReference type="Google" id="ProtNLM"/>
    </source>
</evidence>
<dbReference type="InterPro" id="IPR013324">
    <property type="entry name" value="RNA_pol_sigma_r3/r4-like"/>
</dbReference>
<name>A0A941HS26_9CLOT</name>
<organism evidence="1 2">
    <name type="scientific">Proteiniclasticum sediminis</name>
    <dbReference type="NCBI Taxonomy" id="2804028"/>
    <lineage>
        <taxon>Bacteria</taxon>
        <taxon>Bacillati</taxon>
        <taxon>Bacillota</taxon>
        <taxon>Clostridia</taxon>
        <taxon>Eubacteriales</taxon>
        <taxon>Clostridiaceae</taxon>
        <taxon>Proteiniclasticum</taxon>
    </lineage>
</organism>
<keyword evidence="2" id="KW-1185">Reference proteome</keyword>
<protein>
    <recommendedName>
        <fullName evidence="3">Sigma-70 family RNA polymerase sigma factor</fullName>
    </recommendedName>
</protein>
<dbReference type="RefSeq" id="WP_211802640.1">
    <property type="nucleotide sequence ID" value="NZ_JAGSCS010000023.1"/>
</dbReference>
<dbReference type="SUPFAM" id="SSF88659">
    <property type="entry name" value="Sigma3 and sigma4 domains of RNA polymerase sigma factors"/>
    <property type="match status" value="1"/>
</dbReference>
<gene>
    <name evidence="1" type="ORF">KCG48_12970</name>
</gene>
<reference evidence="1" key="1">
    <citation type="submission" date="2021-04" db="EMBL/GenBank/DDBJ databases">
        <title>Proteiniclasticum sedimins sp. nov., an obligate anaerobic bacterium isolated from anaerobic sludge.</title>
        <authorList>
            <person name="Liu J."/>
        </authorList>
    </citation>
    <scope>NUCLEOTIDE SEQUENCE</scope>
    <source>
        <strain evidence="1">BAD-10</strain>
    </source>
</reference>
<accession>A0A941HS26</accession>
<dbReference type="EMBL" id="JAGSCS010000023">
    <property type="protein sequence ID" value="MBR0577228.1"/>
    <property type="molecule type" value="Genomic_DNA"/>
</dbReference>
<evidence type="ECO:0000313" key="2">
    <source>
        <dbReference type="Proteomes" id="UP000675379"/>
    </source>
</evidence>
<dbReference type="AlphaFoldDB" id="A0A941HS26"/>
<proteinExistence type="predicted"/>
<evidence type="ECO:0000313" key="1">
    <source>
        <dbReference type="EMBL" id="MBR0577228.1"/>
    </source>
</evidence>
<dbReference type="Gene3D" id="1.20.140.160">
    <property type="match status" value="1"/>
</dbReference>
<dbReference type="Proteomes" id="UP000675379">
    <property type="component" value="Unassembled WGS sequence"/>
</dbReference>